<organism evidence="3 4">
    <name type="scientific">Streptomyces alfalfae</name>
    <dbReference type="NCBI Taxonomy" id="1642299"/>
    <lineage>
        <taxon>Bacteria</taxon>
        <taxon>Bacillati</taxon>
        <taxon>Actinomycetota</taxon>
        <taxon>Actinomycetes</taxon>
        <taxon>Kitasatosporales</taxon>
        <taxon>Streptomycetaceae</taxon>
        <taxon>Streptomyces</taxon>
    </lineage>
</organism>
<evidence type="ECO:0000259" key="2">
    <source>
        <dbReference type="PROSITE" id="PS50043"/>
    </source>
</evidence>
<dbReference type="Proteomes" id="UP000187191">
    <property type="component" value="Chromosome"/>
</dbReference>
<evidence type="ECO:0000313" key="4">
    <source>
        <dbReference type="Proteomes" id="UP000187191"/>
    </source>
</evidence>
<dbReference type="InterPro" id="IPR016032">
    <property type="entry name" value="Sig_transdc_resp-reg_C-effctor"/>
</dbReference>
<dbReference type="PANTHER" id="PTHR43214:SF43">
    <property type="entry name" value="TWO-COMPONENT RESPONSE REGULATOR"/>
    <property type="match status" value="1"/>
</dbReference>
<keyword evidence="1" id="KW-0238">DNA-binding</keyword>
<dbReference type="InterPro" id="IPR000792">
    <property type="entry name" value="Tscrpt_reg_LuxR_C"/>
</dbReference>
<sequence length="148" mass="15995">MTTLCLTRAHILVIAGYARGHDRARIGRDLHLAPGTVAQRLRRAARSVGIHAGDLAPQLVHYAYQHGYLDGLRPERRWPVGVLPPRQAATLDAITRGLSLDETAAEMGLSAHTVATHRQSLYALLGARTTAHAVARAWQLGLFEGGPS</sequence>
<accession>A0ABM6GY54</accession>
<dbReference type="RefSeq" id="WP_076686162.1">
    <property type="nucleotide sequence ID" value="NZ_CP015588.1"/>
</dbReference>
<dbReference type="SMART" id="SM00421">
    <property type="entry name" value="HTH_LUXR"/>
    <property type="match status" value="1"/>
</dbReference>
<dbReference type="Gene3D" id="1.10.10.10">
    <property type="entry name" value="Winged helix-like DNA-binding domain superfamily/Winged helix DNA-binding domain"/>
    <property type="match status" value="2"/>
</dbReference>
<dbReference type="Pfam" id="PF00196">
    <property type="entry name" value="GerE"/>
    <property type="match status" value="1"/>
</dbReference>
<keyword evidence="4" id="KW-1185">Reference proteome</keyword>
<name>A0ABM6GY54_9ACTN</name>
<proteinExistence type="predicted"/>
<dbReference type="SUPFAM" id="SSF46894">
    <property type="entry name" value="C-terminal effector domain of the bipartite response regulators"/>
    <property type="match status" value="2"/>
</dbReference>
<feature type="domain" description="HTH luxR-type" evidence="2">
    <location>
        <begin position="76"/>
        <end position="141"/>
    </location>
</feature>
<evidence type="ECO:0000256" key="1">
    <source>
        <dbReference type="ARBA" id="ARBA00023125"/>
    </source>
</evidence>
<reference evidence="3 4" key="1">
    <citation type="submission" date="2016-05" db="EMBL/GenBank/DDBJ databases">
        <authorList>
            <person name="Gu J."/>
        </authorList>
    </citation>
    <scope>NUCLEOTIDE SEQUENCE [LARGE SCALE GENOMIC DNA]</scope>
    <source>
        <strain evidence="3 4">ACCC40021</strain>
    </source>
</reference>
<dbReference type="InterPro" id="IPR039420">
    <property type="entry name" value="WalR-like"/>
</dbReference>
<protein>
    <recommendedName>
        <fullName evidence="2">HTH luxR-type domain-containing protein</fullName>
    </recommendedName>
</protein>
<gene>
    <name evidence="3" type="ORF">A7J05_23155</name>
</gene>
<dbReference type="PANTHER" id="PTHR43214">
    <property type="entry name" value="TWO-COMPONENT RESPONSE REGULATOR"/>
    <property type="match status" value="1"/>
</dbReference>
<dbReference type="InterPro" id="IPR036388">
    <property type="entry name" value="WH-like_DNA-bd_sf"/>
</dbReference>
<dbReference type="EMBL" id="CP015588">
    <property type="protein sequence ID" value="APY88201.1"/>
    <property type="molecule type" value="Genomic_DNA"/>
</dbReference>
<evidence type="ECO:0000313" key="3">
    <source>
        <dbReference type="EMBL" id="APY88201.1"/>
    </source>
</evidence>
<dbReference type="PROSITE" id="PS50043">
    <property type="entry name" value="HTH_LUXR_2"/>
    <property type="match status" value="1"/>
</dbReference>